<dbReference type="PANTHER" id="PTHR10218:SF302">
    <property type="entry name" value="GUANINE NUCLEOTIDE-BINDING PROTEIN ALPHA-5 SUBUNIT"/>
    <property type="match status" value="1"/>
</dbReference>
<dbReference type="GO" id="GO:0005834">
    <property type="term" value="C:heterotrimeric G-protein complex"/>
    <property type="evidence" value="ECO:0007669"/>
    <property type="project" value="TreeGrafter"/>
</dbReference>
<comment type="caution">
    <text evidence="11">The sequence shown here is derived from an EMBL/GenBank/DDBJ whole genome shotgun (WGS) entry which is preliminary data.</text>
</comment>
<keyword evidence="8" id="KW-0449">Lipoprotein</keyword>
<keyword evidence="3 9" id="KW-0547">Nucleotide-binding</keyword>
<feature type="binding site" evidence="9">
    <location>
        <begin position="286"/>
        <end position="289"/>
    </location>
    <ligand>
        <name>GTP</name>
        <dbReference type="ChEBI" id="CHEBI:37565"/>
    </ligand>
</feature>
<dbReference type="InterPro" id="IPR011025">
    <property type="entry name" value="GproteinA_insert"/>
</dbReference>
<name>A0A1Y2BQ29_9FUNG</name>
<dbReference type="GO" id="GO:0003924">
    <property type="term" value="F:GTPase activity"/>
    <property type="evidence" value="ECO:0007669"/>
    <property type="project" value="InterPro"/>
</dbReference>
<dbReference type="GO" id="GO:0031683">
    <property type="term" value="F:G-protein beta/gamma-subunit complex binding"/>
    <property type="evidence" value="ECO:0007669"/>
    <property type="project" value="InterPro"/>
</dbReference>
<organism evidence="11 12">
    <name type="scientific">Rhizoclosmatium globosum</name>
    <dbReference type="NCBI Taxonomy" id="329046"/>
    <lineage>
        <taxon>Eukaryota</taxon>
        <taxon>Fungi</taxon>
        <taxon>Fungi incertae sedis</taxon>
        <taxon>Chytridiomycota</taxon>
        <taxon>Chytridiomycota incertae sedis</taxon>
        <taxon>Chytridiomycetes</taxon>
        <taxon>Chytridiales</taxon>
        <taxon>Chytriomycetaceae</taxon>
        <taxon>Rhizoclosmatium</taxon>
    </lineage>
</organism>
<dbReference type="GO" id="GO:0005525">
    <property type="term" value="F:GTP binding"/>
    <property type="evidence" value="ECO:0007669"/>
    <property type="project" value="UniProtKB-KW"/>
</dbReference>
<evidence type="ECO:0000256" key="10">
    <source>
        <dbReference type="PIRSR" id="PIRSR601019-2"/>
    </source>
</evidence>
<feature type="binding site" evidence="9">
    <location>
        <begin position="217"/>
        <end position="223"/>
    </location>
    <ligand>
        <name>GTP</name>
        <dbReference type="ChEBI" id="CHEBI:37565"/>
    </ligand>
</feature>
<evidence type="ECO:0000256" key="7">
    <source>
        <dbReference type="ARBA" id="ARBA00023224"/>
    </source>
</evidence>
<accession>A0A1Y2BQ29</accession>
<gene>
    <name evidence="11" type="ORF">BCR33DRAFT_790015</name>
</gene>
<dbReference type="InterPro" id="IPR001019">
    <property type="entry name" value="Gprotein_alpha_su"/>
</dbReference>
<evidence type="ECO:0000313" key="12">
    <source>
        <dbReference type="Proteomes" id="UP000193642"/>
    </source>
</evidence>
<keyword evidence="6" id="KW-0564">Palmitate</keyword>
<dbReference type="GO" id="GO:0007188">
    <property type="term" value="P:adenylate cyclase-modulating G protein-coupled receptor signaling pathway"/>
    <property type="evidence" value="ECO:0007669"/>
    <property type="project" value="TreeGrafter"/>
</dbReference>
<sequence length="368" mass="41953">MTLIYGNGFSQEQLETFCSAIQLNLLVSITTLIKEMDRLKIPYGFQKPVNLEEANRRLSQLPTVSVLVVVTDSAEDVIQSPESSALDSNGGKPLNADVSQQKLGSEEGRCGLIRDPIAELADREYDAANDAAAQQSENAELAREFRKLEHPSFGFNLKMAITKENIEIIKKLWKDSGIQYCYSRANEFQLIDCCAYMMEHIDRISAPDYKPTNEDILNARVTTIGVHETKFKMEGMSIIFLVAISAYDQVCSEDEETNRVVESMNLFGSICNHPLFKKTDMVLFFNKIDLFQEKVKKRPISLYFHDYEGPAEEYEPAANYFKKRFTDINKYPNEKRIYTHLTHATDTSMTKKVLASVLDSICPEKYMY</sequence>
<dbReference type="InterPro" id="IPR027417">
    <property type="entry name" value="P-loop_NTPase"/>
</dbReference>
<evidence type="ECO:0000256" key="6">
    <source>
        <dbReference type="ARBA" id="ARBA00023139"/>
    </source>
</evidence>
<proteinExistence type="predicted"/>
<dbReference type="FunFam" id="3.40.50.300:FF:003800">
    <property type="entry name" value="Guanine nucleotide-binding protein G(k) subunit alpha"/>
    <property type="match status" value="1"/>
</dbReference>
<keyword evidence="12" id="KW-1185">Reference proteome</keyword>
<dbReference type="SUPFAM" id="SSF47895">
    <property type="entry name" value="Transducin (alpha subunit), insertion domain"/>
    <property type="match status" value="1"/>
</dbReference>
<dbReference type="STRING" id="329046.A0A1Y2BQ29"/>
<keyword evidence="4 10" id="KW-0460">Magnesium</keyword>
<feature type="binding site" evidence="9">
    <location>
        <position position="344"/>
    </location>
    <ligand>
        <name>GTP</name>
        <dbReference type="ChEBI" id="CHEBI:37565"/>
    </ligand>
</feature>
<dbReference type="PANTHER" id="PTHR10218">
    <property type="entry name" value="GTP-BINDING PROTEIN ALPHA SUBUNIT"/>
    <property type="match status" value="1"/>
</dbReference>
<evidence type="ECO:0000256" key="1">
    <source>
        <dbReference type="ARBA" id="ARBA00022707"/>
    </source>
</evidence>
<dbReference type="GO" id="GO:0005737">
    <property type="term" value="C:cytoplasm"/>
    <property type="evidence" value="ECO:0007669"/>
    <property type="project" value="TreeGrafter"/>
</dbReference>
<dbReference type="GO" id="GO:0046872">
    <property type="term" value="F:metal ion binding"/>
    <property type="evidence" value="ECO:0007669"/>
    <property type="project" value="UniProtKB-KW"/>
</dbReference>
<evidence type="ECO:0000256" key="2">
    <source>
        <dbReference type="ARBA" id="ARBA00022723"/>
    </source>
</evidence>
<evidence type="ECO:0000313" key="11">
    <source>
        <dbReference type="EMBL" id="ORY36850.1"/>
    </source>
</evidence>
<keyword evidence="5 9" id="KW-0342">GTP-binding</keyword>
<feature type="binding site" evidence="10">
    <location>
        <position position="223"/>
    </location>
    <ligand>
        <name>Mg(2+)</name>
        <dbReference type="ChEBI" id="CHEBI:18420"/>
    </ligand>
</feature>
<protein>
    <submittedName>
        <fullName evidence="11">Guanine nucleotide binding protein, alpha subunit</fullName>
    </submittedName>
</protein>
<dbReference type="SUPFAM" id="SSF52540">
    <property type="entry name" value="P-loop containing nucleoside triphosphate hydrolases"/>
    <property type="match status" value="1"/>
</dbReference>
<dbReference type="Proteomes" id="UP000193642">
    <property type="component" value="Unassembled WGS sequence"/>
</dbReference>
<dbReference type="PROSITE" id="PS51882">
    <property type="entry name" value="G_ALPHA"/>
    <property type="match status" value="1"/>
</dbReference>
<keyword evidence="2 10" id="KW-0479">Metal-binding</keyword>
<dbReference type="CDD" id="cd00066">
    <property type="entry name" value="G-alpha"/>
    <property type="match status" value="1"/>
</dbReference>
<evidence type="ECO:0000256" key="4">
    <source>
        <dbReference type="ARBA" id="ARBA00022842"/>
    </source>
</evidence>
<keyword evidence="1" id="KW-0519">Myristate</keyword>
<evidence type="ECO:0000256" key="8">
    <source>
        <dbReference type="ARBA" id="ARBA00023288"/>
    </source>
</evidence>
<dbReference type="EMBL" id="MCGO01000053">
    <property type="protein sequence ID" value="ORY36850.1"/>
    <property type="molecule type" value="Genomic_DNA"/>
</dbReference>
<dbReference type="Pfam" id="PF00503">
    <property type="entry name" value="G-alpha"/>
    <property type="match status" value="2"/>
</dbReference>
<evidence type="ECO:0000256" key="5">
    <source>
        <dbReference type="ARBA" id="ARBA00023134"/>
    </source>
</evidence>
<dbReference type="AlphaFoldDB" id="A0A1Y2BQ29"/>
<dbReference type="GO" id="GO:0001664">
    <property type="term" value="F:G protein-coupled receptor binding"/>
    <property type="evidence" value="ECO:0007669"/>
    <property type="project" value="TreeGrafter"/>
</dbReference>
<dbReference type="Gene3D" id="1.10.400.10">
    <property type="entry name" value="GI Alpha 1, domain 2-like"/>
    <property type="match status" value="1"/>
</dbReference>
<dbReference type="SMART" id="SM00275">
    <property type="entry name" value="G_alpha"/>
    <property type="match status" value="1"/>
</dbReference>
<keyword evidence="7" id="KW-0807">Transducer</keyword>
<evidence type="ECO:0000256" key="9">
    <source>
        <dbReference type="PIRSR" id="PIRSR601019-1"/>
    </source>
</evidence>
<reference evidence="11 12" key="1">
    <citation type="submission" date="2016-07" db="EMBL/GenBank/DDBJ databases">
        <title>Pervasive Adenine N6-methylation of Active Genes in Fungi.</title>
        <authorList>
            <consortium name="DOE Joint Genome Institute"/>
            <person name="Mondo S.J."/>
            <person name="Dannebaum R.O."/>
            <person name="Kuo R.C."/>
            <person name="Labutti K."/>
            <person name="Haridas S."/>
            <person name="Kuo A."/>
            <person name="Salamov A."/>
            <person name="Ahrendt S.R."/>
            <person name="Lipzen A."/>
            <person name="Sullivan W."/>
            <person name="Andreopoulos W.B."/>
            <person name="Clum A."/>
            <person name="Lindquist E."/>
            <person name="Daum C."/>
            <person name="Ramamoorthy G.K."/>
            <person name="Gryganskyi A."/>
            <person name="Culley D."/>
            <person name="Magnuson J.K."/>
            <person name="James T.Y."/>
            <person name="O'Malley M.A."/>
            <person name="Stajich J.E."/>
            <person name="Spatafora J.W."/>
            <person name="Visel A."/>
            <person name="Grigoriev I.V."/>
        </authorList>
    </citation>
    <scope>NUCLEOTIDE SEQUENCE [LARGE SCALE GENOMIC DNA]</scope>
    <source>
        <strain evidence="11 12">JEL800</strain>
    </source>
</reference>
<evidence type="ECO:0000256" key="3">
    <source>
        <dbReference type="ARBA" id="ARBA00022741"/>
    </source>
</evidence>
<dbReference type="OrthoDB" id="5817230at2759"/>
<dbReference type="Gene3D" id="3.40.50.300">
    <property type="entry name" value="P-loop containing nucleotide triphosphate hydrolases"/>
    <property type="match status" value="1"/>
</dbReference>